<accession>A0ACD1ADN9</accession>
<proteinExistence type="predicted"/>
<keyword evidence="2" id="KW-1185">Reference proteome</keyword>
<evidence type="ECO:0000313" key="1">
    <source>
        <dbReference type="EMBL" id="QOX64570.1"/>
    </source>
</evidence>
<dbReference type="EMBL" id="CP042469">
    <property type="protein sequence ID" value="QOX64570.1"/>
    <property type="molecule type" value="Genomic_DNA"/>
</dbReference>
<evidence type="ECO:0000313" key="2">
    <source>
        <dbReference type="Proteomes" id="UP000594014"/>
    </source>
</evidence>
<organism evidence="1 2">
    <name type="scientific">Anoxybacterium hadale</name>
    <dbReference type="NCBI Taxonomy" id="3408580"/>
    <lineage>
        <taxon>Bacteria</taxon>
        <taxon>Bacillati</taxon>
        <taxon>Bacillota</taxon>
        <taxon>Clostridia</taxon>
        <taxon>Peptostreptococcales</taxon>
        <taxon>Anaerovoracaceae</taxon>
        <taxon>Anoxybacterium</taxon>
    </lineage>
</organism>
<dbReference type="Proteomes" id="UP000594014">
    <property type="component" value="Chromosome"/>
</dbReference>
<reference evidence="1" key="1">
    <citation type="submission" date="2019-08" db="EMBL/GenBank/DDBJ databases">
        <title>Genome sequence of Clostridiales bacterium MT110.</title>
        <authorList>
            <person name="Cao J."/>
        </authorList>
    </citation>
    <scope>NUCLEOTIDE SEQUENCE</scope>
    <source>
        <strain evidence="1">MT110</strain>
    </source>
</reference>
<dbReference type="EC" id="1.5.1.20" evidence="1"/>
<keyword evidence="1" id="KW-0560">Oxidoreductase</keyword>
<protein>
    <submittedName>
        <fullName evidence="1">Methylenetetrahydrofolate reductase [NAD(P)H]</fullName>
        <ecNumber evidence="1">1.5.1.20</ecNumber>
    </submittedName>
</protein>
<gene>
    <name evidence="1" type="primary">metF</name>
    <name evidence="1" type="ORF">FRZ06_15080</name>
</gene>
<name>A0ACD1ADN9_9FIRM</name>
<sequence length="293" mass="32967">MKIKELFDAKKTVISLEIFPPKLTSPVETVFKTLDELKDINPDFISVTYGAGGKAKDRTVEIASKIKNDYHIESLAHLTCISATKEQINGILHELRSNGIENVLAMRGDLPEDPDFEFPDPLHYEHASDLIRQVKAEGDFCIGAACYPEGHVDCENKVQDVKYLRDKVSMGADFLISQLFFDNELFYRFMEEIDLAGIDVPVSAGILPVLNKSQIERITKLAGCQLPPKFVRILDRYEDNPAALKEAGEAYAIEQIIDLMAWGVRGIHLYTMNKPDTAQRIIGNIENIRRLQG</sequence>